<dbReference type="InterPro" id="IPR000515">
    <property type="entry name" value="MetI-like"/>
</dbReference>
<dbReference type="AlphaFoldDB" id="A0A2Z2KRH6"/>
<dbReference type="Gene3D" id="1.10.3720.10">
    <property type="entry name" value="MetI-like"/>
    <property type="match status" value="1"/>
</dbReference>
<evidence type="ECO:0000313" key="9">
    <source>
        <dbReference type="EMBL" id="ASA21588.1"/>
    </source>
</evidence>
<keyword evidence="9" id="KW-0547">Nucleotide-binding</keyword>
<dbReference type="CDD" id="cd06261">
    <property type="entry name" value="TM_PBP2"/>
    <property type="match status" value="1"/>
</dbReference>
<dbReference type="Pfam" id="PF00528">
    <property type="entry name" value="BPD_transp_1"/>
    <property type="match status" value="1"/>
</dbReference>
<feature type="transmembrane region" description="Helical" evidence="7">
    <location>
        <begin position="145"/>
        <end position="166"/>
    </location>
</feature>
<dbReference type="SUPFAM" id="SSF161098">
    <property type="entry name" value="MetI-like"/>
    <property type="match status" value="1"/>
</dbReference>
<gene>
    <name evidence="9" type="ORF">B9T62_12900</name>
</gene>
<dbReference type="EMBL" id="CP021780">
    <property type="protein sequence ID" value="ASA21588.1"/>
    <property type="molecule type" value="Genomic_DNA"/>
</dbReference>
<dbReference type="GO" id="GO:0005886">
    <property type="term" value="C:plasma membrane"/>
    <property type="evidence" value="ECO:0007669"/>
    <property type="project" value="UniProtKB-SubCell"/>
</dbReference>
<evidence type="ECO:0000256" key="1">
    <source>
        <dbReference type="ARBA" id="ARBA00004651"/>
    </source>
</evidence>
<feature type="transmembrane region" description="Helical" evidence="7">
    <location>
        <begin position="116"/>
        <end position="139"/>
    </location>
</feature>
<feature type="transmembrane region" description="Helical" evidence="7">
    <location>
        <begin position="187"/>
        <end position="211"/>
    </location>
</feature>
<feature type="domain" description="ABC transmembrane type-1" evidence="8">
    <location>
        <begin position="81"/>
        <end position="271"/>
    </location>
</feature>
<dbReference type="Proteomes" id="UP000249890">
    <property type="component" value="Chromosome"/>
</dbReference>
<keyword evidence="2 7" id="KW-0813">Transport</keyword>
<dbReference type="PROSITE" id="PS50928">
    <property type="entry name" value="ABC_TM1"/>
    <property type="match status" value="1"/>
</dbReference>
<evidence type="ECO:0000256" key="5">
    <source>
        <dbReference type="ARBA" id="ARBA00022989"/>
    </source>
</evidence>
<accession>A0A2Z2KRH6</accession>
<feature type="transmembrane region" description="Helical" evidence="7">
    <location>
        <begin position="80"/>
        <end position="104"/>
    </location>
</feature>
<keyword evidence="3" id="KW-1003">Cell membrane</keyword>
<keyword evidence="9" id="KW-0067">ATP-binding</keyword>
<feature type="transmembrane region" description="Helical" evidence="7">
    <location>
        <begin position="250"/>
        <end position="270"/>
    </location>
</feature>
<comment type="similarity">
    <text evidence="7">Belongs to the binding-protein-dependent transport system permease family.</text>
</comment>
<evidence type="ECO:0000313" key="10">
    <source>
        <dbReference type="Proteomes" id="UP000249890"/>
    </source>
</evidence>
<keyword evidence="4 7" id="KW-0812">Transmembrane</keyword>
<feature type="transmembrane region" description="Helical" evidence="7">
    <location>
        <begin position="21"/>
        <end position="41"/>
    </location>
</feature>
<protein>
    <submittedName>
        <fullName evidence="9">Sugar ABC transporter ATP-binding protein</fullName>
    </submittedName>
</protein>
<keyword evidence="6 7" id="KW-0472">Membrane</keyword>
<name>A0A2Z2KRH6_9BACL</name>
<evidence type="ECO:0000256" key="2">
    <source>
        <dbReference type="ARBA" id="ARBA00022448"/>
    </source>
</evidence>
<keyword evidence="5 7" id="KW-1133">Transmembrane helix</keyword>
<sequence>MGLLWRGEEMMIRRKPILSTLLYILLSTGSIAMLFPFVWMLSTSLKSDVQLYAWPPVWLPFPLQWDNYVKAFTQLPFGLWFGNTAVITMISVFGAVLSSPIVAYGFARYRARGRKLLFMIMISTMMIPWTVVMIPKFFLFSNIHWVNTFLPLTVPSFFGNAFYIFLLRQFFQTIPPDTEEAAKIDGAGVFGILWHVLLPVTVPVLVTVAIFQFDSSWNDFLQPLLYLNKQSLFTVSLGMNFFNGQFDVQWNYLMAVACVAMLPTIVLFFIGQKYFVQGIALTGMKG</sequence>
<evidence type="ECO:0000259" key="8">
    <source>
        <dbReference type="PROSITE" id="PS50928"/>
    </source>
</evidence>
<dbReference type="PANTHER" id="PTHR43744:SF6">
    <property type="entry name" value="ABC TRANSPORTER PERMEASE PROTEIN YESQ-RELATED"/>
    <property type="match status" value="1"/>
</dbReference>
<dbReference type="KEGG" id="pdh:B9T62_12900"/>
<evidence type="ECO:0000256" key="7">
    <source>
        <dbReference type="RuleBase" id="RU363032"/>
    </source>
</evidence>
<dbReference type="InterPro" id="IPR035906">
    <property type="entry name" value="MetI-like_sf"/>
</dbReference>
<organism evidence="9 10">
    <name type="scientific">Paenibacillus donghaensis</name>
    <dbReference type="NCBI Taxonomy" id="414771"/>
    <lineage>
        <taxon>Bacteria</taxon>
        <taxon>Bacillati</taxon>
        <taxon>Bacillota</taxon>
        <taxon>Bacilli</taxon>
        <taxon>Bacillales</taxon>
        <taxon>Paenibacillaceae</taxon>
        <taxon>Paenibacillus</taxon>
    </lineage>
</organism>
<evidence type="ECO:0000256" key="6">
    <source>
        <dbReference type="ARBA" id="ARBA00023136"/>
    </source>
</evidence>
<comment type="subcellular location">
    <subcellularLocation>
        <location evidence="1 7">Cell membrane</location>
        <topology evidence="1 7">Multi-pass membrane protein</topology>
    </subcellularLocation>
</comment>
<dbReference type="PANTHER" id="PTHR43744">
    <property type="entry name" value="ABC TRANSPORTER PERMEASE PROTEIN MG189-RELATED-RELATED"/>
    <property type="match status" value="1"/>
</dbReference>
<dbReference type="GO" id="GO:0055085">
    <property type="term" value="P:transmembrane transport"/>
    <property type="evidence" value="ECO:0007669"/>
    <property type="project" value="InterPro"/>
</dbReference>
<proteinExistence type="inferred from homology"/>
<keyword evidence="10" id="KW-1185">Reference proteome</keyword>
<dbReference type="GO" id="GO:0005524">
    <property type="term" value="F:ATP binding"/>
    <property type="evidence" value="ECO:0007669"/>
    <property type="project" value="UniProtKB-KW"/>
</dbReference>
<evidence type="ECO:0000256" key="3">
    <source>
        <dbReference type="ARBA" id="ARBA00022475"/>
    </source>
</evidence>
<evidence type="ECO:0000256" key="4">
    <source>
        <dbReference type="ARBA" id="ARBA00022692"/>
    </source>
</evidence>
<reference evidence="9 10" key="1">
    <citation type="submission" date="2017-06" db="EMBL/GenBank/DDBJ databases">
        <title>Complete genome sequence of Paenibacillus donghaensis KCTC 13049T isolated from East Sea sediment, South Korea.</title>
        <authorList>
            <person name="Jung B.K."/>
            <person name="Hong S.-J."/>
            <person name="Shin J.-H."/>
        </authorList>
    </citation>
    <scope>NUCLEOTIDE SEQUENCE [LARGE SCALE GENOMIC DNA]</scope>
    <source>
        <strain evidence="9 10">KCTC 13049</strain>
    </source>
</reference>